<gene>
    <name evidence="3" type="ORF">ACFPOF_18125</name>
</gene>
<evidence type="ECO:0000259" key="2">
    <source>
        <dbReference type="Pfam" id="PF18723"/>
    </source>
</evidence>
<dbReference type="EMBL" id="JBHSMI010000028">
    <property type="protein sequence ID" value="MFC5404658.1"/>
    <property type="molecule type" value="Genomic_DNA"/>
</dbReference>
<dbReference type="InterPro" id="IPR040684">
    <property type="entry name" value="HMUDK_hel"/>
</dbReference>
<proteinExistence type="predicted"/>
<sequence>MYAPQSGMLFVFEGVDGVGKTTIIREVELALRELGMSCSAYSYPGKTAGTLGALVYNLHHNQESYFSEPPDPLSLQMLHVAAHIDTLNKNIIPDLAEGKIVLLDRFWWSTYAYGIANGILKSKIKEIVTPEINITNKIQAIHYFYVHKDHGFREDYLNKVLSIYDRLFLKNNDSVTTVNNNDTLEQAVKTVCDTIMANLKDRESSNRNSKLVKKVRGKNLTIHIKRPEIKKTPIYDAYWRFAVERQNVFFNRYYEVTSEWTRDPILQKYKFTNAYRASDRVSQYLIKEVIYNGETYSVVDMFFRIMLFKLFNKIETWIYLKKEFGDISYKNYNFEMYDKALNQILNNKEAIYSAAYIMPSGQSSFGYTRKHQNNLKLLEKMISDQLPQKIQSFKKMDDLYNDLLSYPTIGKFLGFQYCIDINYSELCNFDENSFVVAGPGAVNGIEKCFHNASGFSNEDLIKYMQYSQDQEFERLQLHFKTLWGRPLQLIDCQNLFCEIDKYSRVAFPLYGDGNRKRIKQLFIPKGGIELFYPPKWNINERIMKGMP</sequence>
<evidence type="ECO:0000313" key="3">
    <source>
        <dbReference type="EMBL" id="MFC5404658.1"/>
    </source>
</evidence>
<accession>A0ABW0HWC9</accession>
<dbReference type="Pfam" id="PF18723">
    <property type="entry name" value="HMUDK_hel"/>
    <property type="match status" value="1"/>
</dbReference>
<dbReference type="Pfam" id="PF02223">
    <property type="entry name" value="Thymidylate_kin"/>
    <property type="match status" value="1"/>
</dbReference>
<keyword evidence="3" id="KW-0808">Transferase</keyword>
<feature type="domain" description="5-hmdU DNA kinase helical" evidence="2">
    <location>
        <begin position="232"/>
        <end position="508"/>
    </location>
</feature>
<keyword evidence="3" id="KW-0418">Kinase</keyword>
<evidence type="ECO:0000259" key="1">
    <source>
        <dbReference type="Pfam" id="PF02223"/>
    </source>
</evidence>
<comment type="caution">
    <text evidence="3">The sequence shown here is derived from an EMBL/GenBank/DDBJ whole genome shotgun (WGS) entry which is preliminary data.</text>
</comment>
<protein>
    <submittedName>
        <fullName evidence="3">Nucleotide kinase domain-containing protein</fullName>
    </submittedName>
</protein>
<feature type="domain" description="Thymidylate kinase-like" evidence="1">
    <location>
        <begin position="12"/>
        <end position="188"/>
    </location>
</feature>
<organism evidence="3 4">
    <name type="scientific">Cohnella soli</name>
    <dbReference type="NCBI Taxonomy" id="425005"/>
    <lineage>
        <taxon>Bacteria</taxon>
        <taxon>Bacillati</taxon>
        <taxon>Bacillota</taxon>
        <taxon>Bacilli</taxon>
        <taxon>Bacillales</taxon>
        <taxon>Paenibacillaceae</taxon>
        <taxon>Cohnella</taxon>
    </lineage>
</organism>
<reference evidence="4" key="1">
    <citation type="journal article" date="2019" name="Int. J. Syst. Evol. Microbiol.">
        <title>The Global Catalogue of Microorganisms (GCM) 10K type strain sequencing project: providing services to taxonomists for standard genome sequencing and annotation.</title>
        <authorList>
            <consortium name="The Broad Institute Genomics Platform"/>
            <consortium name="The Broad Institute Genome Sequencing Center for Infectious Disease"/>
            <person name="Wu L."/>
            <person name="Ma J."/>
        </authorList>
    </citation>
    <scope>NUCLEOTIDE SEQUENCE [LARGE SCALE GENOMIC DNA]</scope>
    <source>
        <strain evidence="4">CGMCC 1.18575</strain>
    </source>
</reference>
<keyword evidence="4" id="KW-1185">Reference proteome</keyword>
<dbReference type="GO" id="GO:0016301">
    <property type="term" value="F:kinase activity"/>
    <property type="evidence" value="ECO:0007669"/>
    <property type="project" value="UniProtKB-KW"/>
</dbReference>
<dbReference type="InterPro" id="IPR027417">
    <property type="entry name" value="P-loop_NTPase"/>
</dbReference>
<dbReference type="CDD" id="cd01672">
    <property type="entry name" value="TMPK"/>
    <property type="match status" value="1"/>
</dbReference>
<dbReference type="Gene3D" id="3.40.50.300">
    <property type="entry name" value="P-loop containing nucleotide triphosphate hydrolases"/>
    <property type="match status" value="1"/>
</dbReference>
<dbReference type="SUPFAM" id="SSF52540">
    <property type="entry name" value="P-loop containing nucleoside triphosphate hydrolases"/>
    <property type="match status" value="1"/>
</dbReference>
<name>A0ABW0HWC9_9BACL</name>
<dbReference type="RefSeq" id="WP_378135147.1">
    <property type="nucleotide sequence ID" value="NZ_JBHSMI010000028.1"/>
</dbReference>
<dbReference type="InterPro" id="IPR039430">
    <property type="entry name" value="Thymidylate_kin-like_dom"/>
</dbReference>
<dbReference type="Proteomes" id="UP001596113">
    <property type="component" value="Unassembled WGS sequence"/>
</dbReference>
<evidence type="ECO:0000313" key="4">
    <source>
        <dbReference type="Proteomes" id="UP001596113"/>
    </source>
</evidence>